<keyword evidence="2" id="KW-1133">Transmembrane helix</keyword>
<keyword evidence="5" id="KW-1185">Reference proteome</keyword>
<name>F4Q6F2_CACFS</name>
<feature type="transmembrane region" description="Helical" evidence="2">
    <location>
        <begin position="492"/>
        <end position="513"/>
    </location>
</feature>
<gene>
    <name evidence="4" type="ORF">DFA_09000</name>
</gene>
<dbReference type="Pfam" id="PF01757">
    <property type="entry name" value="Acyl_transf_3"/>
    <property type="match status" value="1"/>
</dbReference>
<proteinExistence type="predicted"/>
<dbReference type="PANTHER" id="PTHR11161:SF0">
    <property type="entry name" value="O-ACYLTRANSFERASE LIKE PROTEIN"/>
    <property type="match status" value="1"/>
</dbReference>
<dbReference type="GO" id="GO:0016747">
    <property type="term" value="F:acyltransferase activity, transferring groups other than amino-acyl groups"/>
    <property type="evidence" value="ECO:0007669"/>
    <property type="project" value="InterPro"/>
</dbReference>
<keyword evidence="2" id="KW-0812">Transmembrane</keyword>
<evidence type="ECO:0000313" key="4">
    <source>
        <dbReference type="EMBL" id="EGG16462.1"/>
    </source>
</evidence>
<feature type="compositionally biased region" description="Low complexity" evidence="1">
    <location>
        <begin position="7"/>
        <end position="22"/>
    </location>
</feature>
<feature type="transmembrane region" description="Helical" evidence="2">
    <location>
        <begin position="378"/>
        <end position="404"/>
    </location>
</feature>
<feature type="transmembrane region" description="Helical" evidence="2">
    <location>
        <begin position="603"/>
        <end position="624"/>
    </location>
</feature>
<evidence type="ECO:0000256" key="1">
    <source>
        <dbReference type="SAM" id="MobiDB-lite"/>
    </source>
</evidence>
<dbReference type="InterPro" id="IPR052728">
    <property type="entry name" value="O2_lipid_transport_reg"/>
</dbReference>
<evidence type="ECO:0000256" key="2">
    <source>
        <dbReference type="SAM" id="Phobius"/>
    </source>
</evidence>
<feature type="transmembrane region" description="Helical" evidence="2">
    <location>
        <begin position="425"/>
        <end position="444"/>
    </location>
</feature>
<dbReference type="AlphaFoldDB" id="F4Q6F2"/>
<feature type="transmembrane region" description="Helical" evidence="2">
    <location>
        <begin position="707"/>
        <end position="731"/>
    </location>
</feature>
<feature type="region of interest" description="Disordered" evidence="1">
    <location>
        <begin position="1"/>
        <end position="22"/>
    </location>
</feature>
<feature type="transmembrane region" description="Helical" evidence="2">
    <location>
        <begin position="679"/>
        <end position="701"/>
    </location>
</feature>
<dbReference type="PANTHER" id="PTHR11161">
    <property type="entry name" value="O-ACYLTRANSFERASE"/>
    <property type="match status" value="1"/>
</dbReference>
<protein>
    <recommendedName>
        <fullName evidence="3">Acyltransferase 3 domain-containing protein</fullName>
    </recommendedName>
</protein>
<feature type="transmembrane region" description="Helical" evidence="2">
    <location>
        <begin position="339"/>
        <end position="358"/>
    </location>
</feature>
<feature type="transmembrane region" description="Helical" evidence="2">
    <location>
        <begin position="520"/>
        <end position="539"/>
    </location>
</feature>
<dbReference type="KEGG" id="dfa:DFA_09000"/>
<sequence>MNLNIQSRSNNNSNSNSNSSNNSYRKMRLHRILTIAIALIALVFVASIEARVSLPELQQLVDFTKESRASGASLGIQSLLNNYADENTNNLYSTFGVGGSSSESISQQCEADLYALSKFKYPSSFEVIEASGKGFFDLGNYDNCLSLPSNVSQYCAVTTNNRYVTALSALCLPSSCSEDDVNMALLTLFNLTGMTPYLNAMGLSGGFDIHCYSGDHHTDKLPMTAGPIVMIVLLSIVAAFVIAGTLAEYALFTHKALSKKDEEAGASYRTSSNSNDWGLIGADKNQVKDHYHNTPISYQEEMKGAGTGLQILLAFSLIQNYHSFSSSSSDKKHFDVLDGVRFFSTCWVVMGHSLLFNIQMGYDNLEYVTTNVISSFPFSLISAGEFAVDTFFMLSGFLVFHSLLQQLEKASYIDGAKWKFWLKYVVHRFIRLSPLYFFMLFVFWKLSPQFGFGPWWFGYNAVTFGCDQYWWTNLLYINTLNPPTMGNECMAWSWYLGNDMIYYIFVAPLAALLYKKNKKYGVAFVLVLIAITFTTNFWITMKYDLVTFFEFTQESGQISNFTTDIYQKPWTRVGAYAVGLAMAMIIDTPVIMRVIKNRAPVRYLYYVIALGLTSFFSFISYDAYRGDGWSTLQNAFFNACGHTGFVIGAGLFILTAVAGRGGIVAWFLERPIFKNLSKLTYSTYIVHPMIIWTIAFCRVTLFHYSTVNVAATTISNLVFAMAAAFLVHLTIEKPAINLEKLLFHPKPTVTKYSLLN</sequence>
<evidence type="ECO:0000313" key="5">
    <source>
        <dbReference type="Proteomes" id="UP000007797"/>
    </source>
</evidence>
<dbReference type="GeneID" id="14868461"/>
<reference evidence="5" key="1">
    <citation type="journal article" date="2011" name="Genome Res.">
        <title>Phylogeny-wide analysis of social amoeba genomes highlights ancient origins for complex intercellular communication.</title>
        <authorList>
            <person name="Heidel A.J."/>
            <person name="Lawal H.M."/>
            <person name="Felder M."/>
            <person name="Schilde C."/>
            <person name="Helps N.R."/>
            <person name="Tunggal B."/>
            <person name="Rivero F."/>
            <person name="John U."/>
            <person name="Schleicher M."/>
            <person name="Eichinger L."/>
            <person name="Platzer M."/>
            <person name="Noegel A.A."/>
            <person name="Schaap P."/>
            <person name="Gloeckner G."/>
        </authorList>
    </citation>
    <scope>NUCLEOTIDE SEQUENCE [LARGE SCALE GENOMIC DNA]</scope>
    <source>
        <strain evidence="5">SH3</strain>
    </source>
</reference>
<feature type="transmembrane region" description="Helical" evidence="2">
    <location>
        <begin position="228"/>
        <end position="252"/>
    </location>
</feature>
<feature type="transmembrane region" description="Helical" evidence="2">
    <location>
        <begin position="573"/>
        <end position="591"/>
    </location>
</feature>
<dbReference type="OrthoDB" id="18003at2759"/>
<evidence type="ECO:0000259" key="3">
    <source>
        <dbReference type="Pfam" id="PF01757"/>
    </source>
</evidence>
<keyword evidence="2" id="KW-0472">Membrane</keyword>
<accession>F4Q6F2</accession>
<dbReference type="Proteomes" id="UP000007797">
    <property type="component" value="Unassembled WGS sequence"/>
</dbReference>
<dbReference type="OMA" id="WNFDSYD"/>
<organism evidence="4 5">
    <name type="scientific">Cavenderia fasciculata</name>
    <name type="common">Slime mold</name>
    <name type="synonym">Dictyostelium fasciculatum</name>
    <dbReference type="NCBI Taxonomy" id="261658"/>
    <lineage>
        <taxon>Eukaryota</taxon>
        <taxon>Amoebozoa</taxon>
        <taxon>Evosea</taxon>
        <taxon>Eumycetozoa</taxon>
        <taxon>Dictyostelia</taxon>
        <taxon>Acytosteliales</taxon>
        <taxon>Cavenderiaceae</taxon>
        <taxon>Cavenderia</taxon>
    </lineage>
</organism>
<feature type="domain" description="Acyltransferase 3" evidence="3">
    <location>
        <begin position="337"/>
        <end position="727"/>
    </location>
</feature>
<dbReference type="InterPro" id="IPR002656">
    <property type="entry name" value="Acyl_transf_3_dom"/>
</dbReference>
<feature type="transmembrane region" description="Helical" evidence="2">
    <location>
        <begin position="644"/>
        <end position="667"/>
    </location>
</feature>
<dbReference type="EMBL" id="GL883023">
    <property type="protein sequence ID" value="EGG16462.1"/>
    <property type="molecule type" value="Genomic_DNA"/>
</dbReference>
<dbReference type="RefSeq" id="XP_004354862.1">
    <property type="nucleotide sequence ID" value="XM_004354810.1"/>
</dbReference>